<dbReference type="eggNOG" id="KOG3110">
    <property type="taxonomic scope" value="Eukaryota"/>
</dbReference>
<dbReference type="UniPathway" id="UPA00276">
    <property type="reaction ID" value="UER00406"/>
</dbReference>
<dbReference type="InterPro" id="IPR023468">
    <property type="entry name" value="Riboflavin_kinase"/>
</dbReference>
<dbReference type="EMBL" id="GL433839">
    <property type="protein sequence ID" value="EFN57665.1"/>
    <property type="molecule type" value="Genomic_DNA"/>
</dbReference>
<dbReference type="AlphaFoldDB" id="E1Z8T8"/>
<dbReference type="OMA" id="QWDGRES"/>
<dbReference type="Gene3D" id="1.10.150.240">
    <property type="entry name" value="Putative phosphatase, domain 2"/>
    <property type="match status" value="1"/>
</dbReference>
<dbReference type="GO" id="GO:0005524">
    <property type="term" value="F:ATP binding"/>
    <property type="evidence" value="ECO:0007669"/>
    <property type="project" value="UniProtKB-KW"/>
</dbReference>
<comment type="pathway">
    <text evidence="1">Cofactor biosynthesis; FMN biosynthesis; FMN from riboflavin (ATP route): step 1/1.</text>
</comment>
<dbReference type="SFLD" id="SFLDG01135">
    <property type="entry name" value="C1.5.6:_HAD__Beta-PGM__Phospha"/>
    <property type="match status" value="1"/>
</dbReference>
<keyword evidence="3" id="KW-0285">Flavoprotein</keyword>
<gene>
    <name evidence="9" type="ORF">CHLNCDRAFT_30316</name>
</gene>
<dbReference type="EC" id="2.7.1.26" evidence="2"/>
<dbReference type="Proteomes" id="UP000008141">
    <property type="component" value="Unassembled WGS sequence"/>
</dbReference>
<dbReference type="FunCoup" id="E1Z8T8">
    <property type="interactions" value="165"/>
</dbReference>
<dbReference type="eggNOG" id="KOG2914">
    <property type="taxonomic scope" value="Eukaryota"/>
</dbReference>
<dbReference type="InterPro" id="IPR036412">
    <property type="entry name" value="HAD-like_sf"/>
</dbReference>
<evidence type="ECO:0000256" key="7">
    <source>
        <dbReference type="ARBA" id="ARBA00022840"/>
    </source>
</evidence>
<dbReference type="PRINTS" id="PR00413">
    <property type="entry name" value="HADHALOGNASE"/>
</dbReference>
<keyword evidence="7" id="KW-0067">ATP-binding</keyword>
<evidence type="ECO:0000256" key="1">
    <source>
        <dbReference type="ARBA" id="ARBA00005201"/>
    </source>
</evidence>
<dbReference type="InterPro" id="IPR006439">
    <property type="entry name" value="HAD-SF_hydro_IA"/>
</dbReference>
<dbReference type="GO" id="GO:0009398">
    <property type="term" value="P:FMN biosynthetic process"/>
    <property type="evidence" value="ECO:0007669"/>
    <property type="project" value="UniProtKB-UniPathway"/>
</dbReference>
<accession>E1Z8T8</accession>
<dbReference type="InParanoid" id="E1Z8T8"/>
<protein>
    <recommendedName>
        <fullName evidence="2">riboflavin kinase</fullName>
        <ecNumber evidence="2">2.7.1.26</ecNumber>
    </recommendedName>
</protein>
<evidence type="ECO:0000256" key="5">
    <source>
        <dbReference type="ARBA" id="ARBA00022679"/>
    </source>
</evidence>
<dbReference type="OrthoDB" id="276388at2759"/>
<dbReference type="KEGG" id="cvr:CHLNCDRAFT_30316"/>
<dbReference type="SUPFAM" id="SSF82114">
    <property type="entry name" value="Riboflavin kinase-like"/>
    <property type="match status" value="1"/>
</dbReference>
<dbReference type="Gene3D" id="2.40.30.30">
    <property type="entry name" value="Riboflavin kinase-like"/>
    <property type="match status" value="1"/>
</dbReference>
<keyword evidence="5" id="KW-0808">Transferase</keyword>
<dbReference type="FunFam" id="2.40.30.30:FF:000005">
    <property type="entry name" value="Haloacid dehalogenase-like hydrolase domain-containing protein 1A"/>
    <property type="match status" value="1"/>
</dbReference>
<organism evidence="10">
    <name type="scientific">Chlorella variabilis</name>
    <name type="common">Green alga</name>
    <dbReference type="NCBI Taxonomy" id="554065"/>
    <lineage>
        <taxon>Eukaryota</taxon>
        <taxon>Viridiplantae</taxon>
        <taxon>Chlorophyta</taxon>
        <taxon>core chlorophytes</taxon>
        <taxon>Trebouxiophyceae</taxon>
        <taxon>Chlorellales</taxon>
        <taxon>Chlorellaceae</taxon>
        <taxon>Chlorella clade</taxon>
        <taxon>Chlorella</taxon>
    </lineage>
</organism>
<keyword evidence="6" id="KW-0547">Nucleotide-binding</keyword>
<dbReference type="SMART" id="SM00904">
    <property type="entry name" value="Flavokinase"/>
    <property type="match status" value="1"/>
</dbReference>
<dbReference type="InterPro" id="IPR023465">
    <property type="entry name" value="Riboflavin_kinase_dom_sf"/>
</dbReference>
<sequence>MADTCPTSATTVRCIIFDLDGTVLDTETLVLEVVKVVVESHGKSLTTAAATQALGMRPLDAWAAVARTLGIDKSAEELFAQSEPLLRDRWHEAPLLPGVARLVAHLKLHGVPLALATSTSRATLDRKLSSKDDMRQAFAQACCGDEVAQGKPAPDCFLQLAQRLGLAPGECLVIEDAPAGVQAAAAAGMRVVVVPSLVLQGGKPSELYTAPAPSAAAGCVSLLPSLLDFRPEHYGLPPFTDYIGETIPMHPVVRIKGTVVKGFGRGSKQLGIPTANVDPDSLRTVLAEAVTGIFAGWAAVGHSPKLYKTACSIGFNPVFGNQSKTCEPWLLHDFGGEDFCGSEIRLIICAYIRPEANFPSLQALIDRIHKDAAVTEEALEGDMYQHYKLDPFLAPQPDGCG</sequence>
<dbReference type="PANTHER" id="PTHR22749:SF6">
    <property type="entry name" value="RIBOFLAVIN KINASE"/>
    <property type="match status" value="1"/>
</dbReference>
<name>E1Z8T8_CHLVA</name>
<dbReference type="InterPro" id="IPR015865">
    <property type="entry name" value="Riboflavin_kinase_bac/euk"/>
</dbReference>
<evidence type="ECO:0000256" key="6">
    <source>
        <dbReference type="ARBA" id="ARBA00022741"/>
    </source>
</evidence>
<evidence type="ECO:0000256" key="2">
    <source>
        <dbReference type="ARBA" id="ARBA00012105"/>
    </source>
</evidence>
<dbReference type="SUPFAM" id="SSF56784">
    <property type="entry name" value="HAD-like"/>
    <property type="match status" value="1"/>
</dbReference>
<evidence type="ECO:0000259" key="8">
    <source>
        <dbReference type="SMART" id="SM00904"/>
    </source>
</evidence>
<dbReference type="NCBIfam" id="TIGR01509">
    <property type="entry name" value="HAD-SF-IA-v3"/>
    <property type="match status" value="1"/>
</dbReference>
<dbReference type="Pfam" id="PF00702">
    <property type="entry name" value="Hydrolase"/>
    <property type="match status" value="1"/>
</dbReference>
<dbReference type="SFLD" id="SFLDS00003">
    <property type="entry name" value="Haloacid_Dehalogenase"/>
    <property type="match status" value="1"/>
</dbReference>
<dbReference type="InterPro" id="IPR023214">
    <property type="entry name" value="HAD_sf"/>
</dbReference>
<keyword evidence="4" id="KW-0288">FMN</keyword>
<proteinExistence type="predicted"/>
<dbReference type="STRING" id="554065.E1Z8T8"/>
<dbReference type="SFLD" id="SFLDG01129">
    <property type="entry name" value="C1.5:_HAD__Beta-PGM__Phosphata"/>
    <property type="match status" value="1"/>
</dbReference>
<feature type="domain" description="Riboflavin kinase" evidence="8">
    <location>
        <begin position="254"/>
        <end position="380"/>
    </location>
</feature>
<dbReference type="PANTHER" id="PTHR22749">
    <property type="entry name" value="RIBOFLAVIN KINASE/FMN ADENYLYLTRANSFERASE"/>
    <property type="match status" value="1"/>
</dbReference>
<dbReference type="Gene3D" id="3.40.50.1000">
    <property type="entry name" value="HAD superfamily/HAD-like"/>
    <property type="match status" value="1"/>
</dbReference>
<dbReference type="GeneID" id="17356917"/>
<evidence type="ECO:0000313" key="10">
    <source>
        <dbReference type="Proteomes" id="UP000008141"/>
    </source>
</evidence>
<dbReference type="GO" id="GO:0009231">
    <property type="term" value="P:riboflavin biosynthetic process"/>
    <property type="evidence" value="ECO:0007669"/>
    <property type="project" value="InterPro"/>
</dbReference>
<evidence type="ECO:0000313" key="9">
    <source>
        <dbReference type="EMBL" id="EFN57665.1"/>
    </source>
</evidence>
<evidence type="ECO:0000256" key="4">
    <source>
        <dbReference type="ARBA" id="ARBA00022643"/>
    </source>
</evidence>
<dbReference type="RefSeq" id="XP_005849767.1">
    <property type="nucleotide sequence ID" value="XM_005849705.1"/>
</dbReference>
<keyword evidence="10" id="KW-1185">Reference proteome</keyword>
<dbReference type="GO" id="GO:0008531">
    <property type="term" value="F:riboflavin kinase activity"/>
    <property type="evidence" value="ECO:0007669"/>
    <property type="project" value="UniProtKB-EC"/>
</dbReference>
<reference evidence="9 10" key="1">
    <citation type="journal article" date="2010" name="Plant Cell">
        <title>The Chlorella variabilis NC64A genome reveals adaptation to photosymbiosis, coevolution with viruses, and cryptic sex.</title>
        <authorList>
            <person name="Blanc G."/>
            <person name="Duncan G."/>
            <person name="Agarkova I."/>
            <person name="Borodovsky M."/>
            <person name="Gurnon J."/>
            <person name="Kuo A."/>
            <person name="Lindquist E."/>
            <person name="Lucas S."/>
            <person name="Pangilinan J."/>
            <person name="Polle J."/>
            <person name="Salamov A."/>
            <person name="Terry A."/>
            <person name="Yamada T."/>
            <person name="Dunigan D.D."/>
            <person name="Grigoriev I.V."/>
            <person name="Claverie J.M."/>
            <person name="Van Etten J.L."/>
        </authorList>
    </citation>
    <scope>NUCLEOTIDE SEQUENCE [LARGE SCALE GENOMIC DNA]</scope>
    <source>
        <strain evidence="9 10">NC64A</strain>
    </source>
</reference>
<dbReference type="InterPro" id="IPR023198">
    <property type="entry name" value="PGP-like_dom2"/>
</dbReference>
<dbReference type="Pfam" id="PF01687">
    <property type="entry name" value="Flavokinase"/>
    <property type="match status" value="1"/>
</dbReference>
<evidence type="ECO:0000256" key="3">
    <source>
        <dbReference type="ARBA" id="ARBA00022630"/>
    </source>
</evidence>